<reference evidence="1 2" key="1">
    <citation type="submission" date="2019-11" db="EMBL/GenBank/DDBJ databases">
        <title>Acidiferrimicrobium australis gen. nov., sp. nov., an acidophilic and obligately heterotrophic, member of the Actinobacteria that catalyses dissimilatory oxido- reduction of iron isolated from metal-rich acidic water in Chile.</title>
        <authorList>
            <person name="Gonzalez D."/>
            <person name="Huber K."/>
            <person name="Hedrich S."/>
            <person name="Rojas-Villalobos C."/>
            <person name="Quatrini R."/>
            <person name="Dinamarca M.A."/>
            <person name="Schwarz A."/>
            <person name="Canales C."/>
            <person name="Nancucheo I."/>
        </authorList>
    </citation>
    <scope>NUCLEOTIDE SEQUENCE [LARGE SCALE GENOMIC DNA]</scope>
    <source>
        <strain evidence="1 2">USS-CCA1</strain>
    </source>
</reference>
<organism evidence="1 2">
    <name type="scientific">Acidiferrimicrobium australe</name>
    <dbReference type="NCBI Taxonomy" id="2664430"/>
    <lineage>
        <taxon>Bacteria</taxon>
        <taxon>Bacillati</taxon>
        <taxon>Actinomycetota</taxon>
        <taxon>Acidimicrobiia</taxon>
        <taxon>Acidimicrobiales</taxon>
        <taxon>Acidimicrobiaceae</taxon>
        <taxon>Acidiferrimicrobium</taxon>
    </lineage>
</organism>
<protein>
    <submittedName>
        <fullName evidence="1">Uncharacterized protein</fullName>
    </submittedName>
</protein>
<dbReference type="Proteomes" id="UP000437736">
    <property type="component" value="Unassembled WGS sequence"/>
</dbReference>
<keyword evidence="2" id="KW-1185">Reference proteome</keyword>
<dbReference type="EMBL" id="WJHE01001449">
    <property type="protein sequence ID" value="MST35124.1"/>
    <property type="molecule type" value="Genomic_DNA"/>
</dbReference>
<accession>A0ABW9R051</accession>
<sequence>MAVVVTECPTCGVVRVYLGRTPLMTVDTFAPGTRRGVVIWSRPVGVREATIQIESMSWRRVAIIEGVAVL</sequence>
<name>A0ABW9R051_9ACTN</name>
<evidence type="ECO:0000313" key="1">
    <source>
        <dbReference type="EMBL" id="MST35124.1"/>
    </source>
</evidence>
<proteinExistence type="predicted"/>
<comment type="caution">
    <text evidence="1">The sequence shown here is derived from an EMBL/GenBank/DDBJ whole genome shotgun (WGS) entry which is preliminary data.</text>
</comment>
<evidence type="ECO:0000313" key="2">
    <source>
        <dbReference type="Proteomes" id="UP000437736"/>
    </source>
</evidence>
<gene>
    <name evidence="1" type="ORF">GHK86_20630</name>
</gene>